<comment type="caution">
    <text evidence="1">The sequence shown here is derived from an EMBL/GenBank/DDBJ whole genome shotgun (WGS) entry which is preliminary data.</text>
</comment>
<sequence>MRLSTRRDDPGFRADAARFDVLLDGVAQGRETGRAVVTADEEAGRLWFWRIGADGRLVGAFAVEEVAGAVEIRERVAP</sequence>
<organism evidence="1 2">
    <name type="scientific">Roseomonas acroporae</name>
    <dbReference type="NCBI Taxonomy" id="2937791"/>
    <lineage>
        <taxon>Bacteria</taxon>
        <taxon>Pseudomonadati</taxon>
        <taxon>Pseudomonadota</taxon>
        <taxon>Alphaproteobacteria</taxon>
        <taxon>Acetobacterales</taxon>
        <taxon>Roseomonadaceae</taxon>
        <taxon>Roseomonas</taxon>
    </lineage>
</organism>
<gene>
    <name evidence="1" type="ORF">M0638_25030</name>
</gene>
<evidence type="ECO:0000313" key="2">
    <source>
        <dbReference type="Proteomes" id="UP001139516"/>
    </source>
</evidence>
<dbReference type="RefSeq" id="WP_248669685.1">
    <property type="nucleotide sequence ID" value="NZ_JALPRX010000136.1"/>
</dbReference>
<dbReference type="EMBL" id="JALPRX010000136">
    <property type="protein sequence ID" value="MCK8787635.1"/>
    <property type="molecule type" value="Genomic_DNA"/>
</dbReference>
<reference evidence="1" key="1">
    <citation type="submission" date="2022-04" db="EMBL/GenBank/DDBJ databases">
        <title>Roseomonas acroporae sp. nov., isolated from coral Acropora digitifera.</title>
        <authorList>
            <person name="Sun H."/>
        </authorList>
    </citation>
    <scope>NUCLEOTIDE SEQUENCE</scope>
    <source>
        <strain evidence="1">NAR14</strain>
    </source>
</reference>
<accession>A0A9X2C011</accession>
<protein>
    <submittedName>
        <fullName evidence="1">Uncharacterized protein</fullName>
    </submittedName>
</protein>
<keyword evidence="2" id="KW-1185">Reference proteome</keyword>
<proteinExistence type="predicted"/>
<dbReference type="Proteomes" id="UP001139516">
    <property type="component" value="Unassembled WGS sequence"/>
</dbReference>
<dbReference type="AlphaFoldDB" id="A0A9X2C011"/>
<evidence type="ECO:0000313" key="1">
    <source>
        <dbReference type="EMBL" id="MCK8787635.1"/>
    </source>
</evidence>
<name>A0A9X2C011_9PROT</name>